<keyword evidence="6" id="KW-0406">Ion transport</keyword>
<feature type="transmembrane region" description="Helical" evidence="9">
    <location>
        <begin position="48"/>
        <end position="68"/>
    </location>
</feature>
<accession>A0A7S7NRI9</accession>
<sequence>MIHYDPHKWLDHFFDVRGTLVKEIGIRVGVCVIWASGVVYFHKAYQPVDIPITLHSLVGVALGLLLVFRTNASYDRYWEGRRLWGGIVNETRNLVRGASVHLGGHPRLLQELARWTALFPWATMNSLRDEFDIGPLESDLTPEEISGIRTAQHRALYVAQRMSMLVAEMKTRGLVTDIVYVALDQNIQLLVDYLGGCERIRKTPLPFAYVVHLRRALVVYCFTLPFALVGTFGWFTLLDVLLISYTFFGIEEIGVEIEGPFGDDANDLPMREICETIHRNLYSMSGTRKLERDKLPEGL</sequence>
<feature type="transmembrane region" description="Helical" evidence="9">
    <location>
        <begin position="217"/>
        <end position="237"/>
    </location>
</feature>
<evidence type="ECO:0000256" key="9">
    <source>
        <dbReference type="SAM" id="Phobius"/>
    </source>
</evidence>
<evidence type="ECO:0000256" key="4">
    <source>
        <dbReference type="ARBA" id="ARBA00022692"/>
    </source>
</evidence>
<evidence type="ECO:0000256" key="8">
    <source>
        <dbReference type="ARBA" id="ARBA00034708"/>
    </source>
</evidence>
<comment type="similarity">
    <text evidence="8">Belongs to the anion channel-forming bestrophin (TC 1.A.46) family.</text>
</comment>
<evidence type="ECO:0000256" key="7">
    <source>
        <dbReference type="ARBA" id="ARBA00023136"/>
    </source>
</evidence>
<keyword evidence="3" id="KW-1003">Cell membrane</keyword>
<evidence type="ECO:0000256" key="3">
    <source>
        <dbReference type="ARBA" id="ARBA00022475"/>
    </source>
</evidence>
<keyword evidence="11" id="KW-1185">Reference proteome</keyword>
<dbReference type="EMBL" id="CP063849">
    <property type="protein sequence ID" value="QOY88473.1"/>
    <property type="molecule type" value="Genomic_DNA"/>
</dbReference>
<dbReference type="GO" id="GO:0005254">
    <property type="term" value="F:chloride channel activity"/>
    <property type="evidence" value="ECO:0007669"/>
    <property type="project" value="InterPro"/>
</dbReference>
<evidence type="ECO:0000256" key="5">
    <source>
        <dbReference type="ARBA" id="ARBA00022989"/>
    </source>
</evidence>
<dbReference type="GO" id="GO:0005886">
    <property type="term" value="C:plasma membrane"/>
    <property type="evidence" value="ECO:0007669"/>
    <property type="project" value="UniProtKB-SubCell"/>
</dbReference>
<dbReference type="AlphaFoldDB" id="A0A7S7NRI9"/>
<organism evidence="10 11">
    <name type="scientific">Paludibaculum fermentans</name>
    <dbReference type="NCBI Taxonomy" id="1473598"/>
    <lineage>
        <taxon>Bacteria</taxon>
        <taxon>Pseudomonadati</taxon>
        <taxon>Acidobacteriota</taxon>
        <taxon>Terriglobia</taxon>
        <taxon>Bryobacterales</taxon>
        <taxon>Bryobacteraceae</taxon>
        <taxon>Paludibaculum</taxon>
    </lineage>
</organism>
<evidence type="ECO:0000256" key="6">
    <source>
        <dbReference type="ARBA" id="ARBA00023065"/>
    </source>
</evidence>
<dbReference type="PANTHER" id="PTHR33281">
    <property type="entry name" value="UPF0187 PROTEIN YNEE"/>
    <property type="match status" value="1"/>
</dbReference>
<keyword evidence="7 9" id="KW-0472">Membrane</keyword>
<evidence type="ECO:0000256" key="2">
    <source>
        <dbReference type="ARBA" id="ARBA00022448"/>
    </source>
</evidence>
<dbReference type="Proteomes" id="UP000593892">
    <property type="component" value="Chromosome"/>
</dbReference>
<dbReference type="Pfam" id="PF25539">
    <property type="entry name" value="Bestrophin_2"/>
    <property type="match status" value="1"/>
</dbReference>
<proteinExistence type="inferred from homology"/>
<keyword evidence="5 9" id="KW-1133">Transmembrane helix</keyword>
<comment type="subcellular location">
    <subcellularLocation>
        <location evidence="1">Cell membrane</location>
        <topology evidence="1">Multi-pass membrane protein</topology>
    </subcellularLocation>
</comment>
<dbReference type="PANTHER" id="PTHR33281:SF19">
    <property type="entry name" value="VOLTAGE-DEPENDENT ANION CHANNEL-FORMING PROTEIN YNEE"/>
    <property type="match status" value="1"/>
</dbReference>
<evidence type="ECO:0008006" key="12">
    <source>
        <dbReference type="Google" id="ProtNLM"/>
    </source>
</evidence>
<gene>
    <name evidence="10" type="ORF">IRI77_00475</name>
</gene>
<name>A0A7S7NRI9_PALFE</name>
<evidence type="ECO:0000313" key="11">
    <source>
        <dbReference type="Proteomes" id="UP000593892"/>
    </source>
</evidence>
<evidence type="ECO:0000256" key="1">
    <source>
        <dbReference type="ARBA" id="ARBA00004651"/>
    </source>
</evidence>
<evidence type="ECO:0000313" key="10">
    <source>
        <dbReference type="EMBL" id="QOY88473.1"/>
    </source>
</evidence>
<dbReference type="KEGG" id="pfer:IRI77_00475"/>
<feature type="transmembrane region" description="Helical" evidence="9">
    <location>
        <begin position="24"/>
        <end position="42"/>
    </location>
</feature>
<dbReference type="RefSeq" id="WP_194450135.1">
    <property type="nucleotide sequence ID" value="NZ_CP063849.1"/>
</dbReference>
<keyword evidence="2" id="KW-0813">Transport</keyword>
<dbReference type="InterPro" id="IPR044669">
    <property type="entry name" value="YneE/VCCN1/2-like"/>
</dbReference>
<reference evidence="10 11" key="1">
    <citation type="submission" date="2020-10" db="EMBL/GenBank/DDBJ databases">
        <title>Complete genome sequence of Paludibaculum fermentans P105T, a facultatively anaerobic acidobacterium capable of dissimilatory Fe(III) reduction.</title>
        <authorList>
            <person name="Dedysh S.N."/>
            <person name="Beletsky A.V."/>
            <person name="Kulichevskaya I.S."/>
            <person name="Mardanov A.V."/>
            <person name="Ravin N.V."/>
        </authorList>
    </citation>
    <scope>NUCLEOTIDE SEQUENCE [LARGE SCALE GENOMIC DNA]</scope>
    <source>
        <strain evidence="10 11">P105</strain>
    </source>
</reference>
<keyword evidence="4 9" id="KW-0812">Transmembrane</keyword>
<protein>
    <recommendedName>
        <fullName evidence="12">Bestrophin, RFP-TM, chloride channel</fullName>
    </recommendedName>
</protein>